<evidence type="ECO:0000256" key="16">
    <source>
        <dbReference type="ARBA" id="ARBA00023170"/>
    </source>
</evidence>
<comment type="subcellular location">
    <subcellularLocation>
        <location evidence="1">Cell membrane</location>
        <topology evidence="1">Single-pass type I membrane protein</topology>
    </subcellularLocation>
</comment>
<comment type="catalytic activity">
    <reaction evidence="18">
        <text>L-threonyl-[protein] + ATP = O-phospho-L-threonyl-[protein] + ADP + H(+)</text>
        <dbReference type="Rhea" id="RHEA:46608"/>
        <dbReference type="Rhea" id="RHEA-COMP:11060"/>
        <dbReference type="Rhea" id="RHEA-COMP:11605"/>
        <dbReference type="ChEBI" id="CHEBI:15378"/>
        <dbReference type="ChEBI" id="CHEBI:30013"/>
        <dbReference type="ChEBI" id="CHEBI:30616"/>
        <dbReference type="ChEBI" id="CHEBI:61977"/>
        <dbReference type="ChEBI" id="CHEBI:456216"/>
        <dbReference type="EC" id="2.7.11.1"/>
    </reaction>
</comment>
<protein>
    <recommendedName>
        <fullName evidence="2">non-specific serine/threonine protein kinase</fullName>
        <ecNumber evidence="2">2.7.11.1</ecNumber>
    </recommendedName>
</protein>
<evidence type="ECO:0000256" key="8">
    <source>
        <dbReference type="ARBA" id="ARBA00022692"/>
    </source>
</evidence>
<keyword evidence="13" id="KW-0067">ATP-binding</keyword>
<dbReference type="PANTHER" id="PTHR48056:SF45">
    <property type="entry name" value="PROTEIN KINASE DOMAIN-CONTAINING PROTEIN"/>
    <property type="match status" value="1"/>
</dbReference>
<dbReference type="InterPro" id="IPR011009">
    <property type="entry name" value="Kinase-like_dom_sf"/>
</dbReference>
<evidence type="ECO:0000256" key="10">
    <source>
        <dbReference type="ARBA" id="ARBA00022737"/>
    </source>
</evidence>
<evidence type="ECO:0000256" key="22">
    <source>
        <dbReference type="SAM" id="SignalP"/>
    </source>
</evidence>
<dbReference type="Pfam" id="PF08263">
    <property type="entry name" value="LRRNT_2"/>
    <property type="match status" value="1"/>
</dbReference>
<dbReference type="InterPro" id="IPR013210">
    <property type="entry name" value="LRR_N_plant-typ"/>
</dbReference>
<evidence type="ECO:0000313" key="24">
    <source>
        <dbReference type="EMBL" id="KAB2629928.1"/>
    </source>
</evidence>
<dbReference type="FunFam" id="3.80.10.10:FF:000393">
    <property type="entry name" value="LRR receptor-like serine/threonine-protein kinase RCH1"/>
    <property type="match status" value="1"/>
</dbReference>
<dbReference type="EC" id="2.7.11.1" evidence="2"/>
<dbReference type="Pfam" id="PF23598">
    <property type="entry name" value="LRR_14"/>
    <property type="match status" value="1"/>
</dbReference>
<evidence type="ECO:0000256" key="11">
    <source>
        <dbReference type="ARBA" id="ARBA00022741"/>
    </source>
</evidence>
<accession>A0A5N5HQQ0</accession>
<feature type="chain" id="PRO_5024284170" description="non-specific serine/threonine protein kinase" evidence="22">
    <location>
        <begin position="29"/>
        <end position="1011"/>
    </location>
</feature>
<dbReference type="Pfam" id="PF00560">
    <property type="entry name" value="LRR_1"/>
    <property type="match status" value="6"/>
</dbReference>
<dbReference type="InterPro" id="IPR032675">
    <property type="entry name" value="LRR_dom_sf"/>
</dbReference>
<reference evidence="24 25" key="1">
    <citation type="submission" date="2019-09" db="EMBL/GenBank/DDBJ databases">
        <authorList>
            <person name="Ou C."/>
        </authorList>
    </citation>
    <scope>NUCLEOTIDE SEQUENCE [LARGE SCALE GENOMIC DNA]</scope>
    <source>
        <strain evidence="24">S2</strain>
        <tissue evidence="24">Leaf</tissue>
    </source>
</reference>
<keyword evidence="5" id="KW-0597">Phosphoprotein</keyword>
<dbReference type="Pfam" id="PF13855">
    <property type="entry name" value="LRR_8"/>
    <property type="match status" value="1"/>
</dbReference>
<evidence type="ECO:0000313" key="25">
    <source>
        <dbReference type="Proteomes" id="UP000327157"/>
    </source>
</evidence>
<evidence type="ECO:0000256" key="19">
    <source>
        <dbReference type="ARBA" id="ARBA00048679"/>
    </source>
</evidence>
<dbReference type="InterPro" id="IPR055414">
    <property type="entry name" value="LRR_R13L4/SHOC2-like"/>
</dbReference>
<keyword evidence="3" id="KW-1003">Cell membrane</keyword>
<dbReference type="GO" id="GO:0005524">
    <property type="term" value="F:ATP binding"/>
    <property type="evidence" value="ECO:0007669"/>
    <property type="project" value="UniProtKB-KW"/>
</dbReference>
<dbReference type="GO" id="GO:0033612">
    <property type="term" value="F:receptor serine/threonine kinase binding"/>
    <property type="evidence" value="ECO:0007669"/>
    <property type="project" value="TreeGrafter"/>
</dbReference>
<evidence type="ECO:0000256" key="13">
    <source>
        <dbReference type="ARBA" id="ARBA00022840"/>
    </source>
</evidence>
<feature type="transmembrane region" description="Helical" evidence="21">
    <location>
        <begin position="676"/>
        <end position="698"/>
    </location>
</feature>
<keyword evidence="4" id="KW-0723">Serine/threonine-protein kinase</keyword>
<feature type="region of interest" description="Disordered" evidence="20">
    <location>
        <begin position="987"/>
        <end position="1011"/>
    </location>
</feature>
<evidence type="ECO:0000256" key="17">
    <source>
        <dbReference type="ARBA" id="ARBA00023180"/>
    </source>
</evidence>
<dbReference type="InterPro" id="IPR001611">
    <property type="entry name" value="Leu-rich_rpt"/>
</dbReference>
<evidence type="ECO:0000256" key="15">
    <source>
        <dbReference type="ARBA" id="ARBA00023136"/>
    </source>
</evidence>
<dbReference type="GO" id="GO:0005886">
    <property type="term" value="C:plasma membrane"/>
    <property type="evidence" value="ECO:0007669"/>
    <property type="project" value="UniProtKB-SubCell"/>
</dbReference>
<keyword evidence="9 22" id="KW-0732">Signal</keyword>
<keyword evidence="17" id="KW-0325">Glycoprotein</keyword>
<evidence type="ECO:0000259" key="23">
    <source>
        <dbReference type="PROSITE" id="PS50011"/>
    </source>
</evidence>
<feature type="compositionally biased region" description="Basic and acidic residues" evidence="20">
    <location>
        <begin position="987"/>
        <end position="1002"/>
    </location>
</feature>
<reference evidence="25" key="2">
    <citation type="submission" date="2019-10" db="EMBL/GenBank/DDBJ databases">
        <title>A de novo genome assembly of a pear dwarfing rootstock.</title>
        <authorList>
            <person name="Wang F."/>
            <person name="Wang J."/>
            <person name="Li S."/>
            <person name="Zhang Y."/>
            <person name="Fang M."/>
            <person name="Ma L."/>
            <person name="Zhao Y."/>
            <person name="Jiang S."/>
        </authorList>
    </citation>
    <scope>NUCLEOTIDE SEQUENCE [LARGE SCALE GENOMIC DNA]</scope>
</reference>
<evidence type="ECO:0000256" key="20">
    <source>
        <dbReference type="SAM" id="MobiDB-lite"/>
    </source>
</evidence>
<dbReference type="FunFam" id="3.30.200.20:FF:000309">
    <property type="entry name" value="Leucine-rich repeat receptor protein kinase MSP1"/>
    <property type="match status" value="1"/>
</dbReference>
<keyword evidence="8 21" id="KW-0812">Transmembrane</keyword>
<evidence type="ECO:0000256" key="12">
    <source>
        <dbReference type="ARBA" id="ARBA00022777"/>
    </source>
</evidence>
<keyword evidence="6" id="KW-0433">Leucine-rich repeat</keyword>
<gene>
    <name evidence="24" type="ORF">D8674_007447</name>
</gene>
<dbReference type="SUPFAM" id="SSF52047">
    <property type="entry name" value="RNI-like"/>
    <property type="match status" value="1"/>
</dbReference>
<comment type="catalytic activity">
    <reaction evidence="19">
        <text>L-seryl-[protein] + ATP = O-phospho-L-seryl-[protein] + ADP + H(+)</text>
        <dbReference type="Rhea" id="RHEA:17989"/>
        <dbReference type="Rhea" id="RHEA-COMP:9863"/>
        <dbReference type="Rhea" id="RHEA-COMP:11604"/>
        <dbReference type="ChEBI" id="CHEBI:15378"/>
        <dbReference type="ChEBI" id="CHEBI:29999"/>
        <dbReference type="ChEBI" id="CHEBI:30616"/>
        <dbReference type="ChEBI" id="CHEBI:83421"/>
        <dbReference type="ChEBI" id="CHEBI:456216"/>
        <dbReference type="EC" id="2.7.11.1"/>
    </reaction>
</comment>
<dbReference type="FunFam" id="3.80.10.10:FF:000430">
    <property type="entry name" value="Leucine-rich repeat receptor-like protein kinase PEPR1"/>
    <property type="match status" value="1"/>
</dbReference>
<evidence type="ECO:0000256" key="21">
    <source>
        <dbReference type="SAM" id="Phobius"/>
    </source>
</evidence>
<dbReference type="Pfam" id="PF00069">
    <property type="entry name" value="Pkinase"/>
    <property type="match status" value="1"/>
</dbReference>
<dbReference type="PROSITE" id="PS50011">
    <property type="entry name" value="PROTEIN_KINASE_DOM"/>
    <property type="match status" value="1"/>
</dbReference>
<evidence type="ECO:0000256" key="7">
    <source>
        <dbReference type="ARBA" id="ARBA00022679"/>
    </source>
</evidence>
<evidence type="ECO:0000256" key="18">
    <source>
        <dbReference type="ARBA" id="ARBA00047899"/>
    </source>
</evidence>
<comment type="caution">
    <text evidence="24">The sequence shown here is derived from an EMBL/GenBank/DDBJ whole genome shotgun (WGS) entry which is preliminary data.</text>
</comment>
<evidence type="ECO:0000256" key="4">
    <source>
        <dbReference type="ARBA" id="ARBA00022527"/>
    </source>
</evidence>
<name>A0A5N5HQQ0_9ROSA</name>
<evidence type="ECO:0000256" key="2">
    <source>
        <dbReference type="ARBA" id="ARBA00012513"/>
    </source>
</evidence>
<dbReference type="OrthoDB" id="676979at2759"/>
<keyword evidence="14 21" id="KW-1133">Transmembrane helix</keyword>
<sequence length="1011" mass="110800">MVMVNMSYGFLITITVLVAALLVFESEGLNDEGQYLLKFKSGLVDRFDHLGSWNSNDFTPCGWRGVNCSSGYNPVVLSLDLSSMNLSGYLSPSIGGLVHLNYLDLSFNELTRSIPEDVGNCSSLEVLYLNDNNFIGQIPKPIATLSSLRVLNLCNNRLSGPIHEEIGNLSSLSQLIAYSNNLSGILPRSLGNLKRLRTFRAGENLISGRLPTEIGECESLEFLGLAENQLSEEMPKELGMLENLEALFLWGNQLSGVIPKELGNCTNLEILALYENKLVGEIPRELGNIAYLKKLYLYRNMLNGTVPREIGNLSLVAQIDLSENLLSGEIPVELSRIAGLQLLYLFKNRFTGVIPDEFTSLTNLTKLDLSINFLTGSIPTRIQYLTELIMLQLFHNLLSGVIPQGLGVYSALWVVDLSENFLTGGVPHHLCRNSNMILLNLGSNRLTGNIPNGITSCKSLVQLRLVGNNLTGTFPSEMCKLVNLSTMELDQNKFRGAIPPEIGNCRTLQRLHLSGNYFTSELPREIGSLPQLVTFNVSSNSLSGRIPPEIFNCKTLQRLDLSNNNFSDALPSEIGTLSQLELLKLSENNLSGNIPVALGNLVRVFQNLLSLLVCNLSYNALAGPIPHLPFFQNMNVDSFVGNKGLCGGPLGDCATLPSSPSFTPDMAKKRPHLGKIIAIIAAAIGGVSLILIAILVYVMRRPMSVAAGFTFQDLVAATENIDESFAIGRGACGTVYKAVLRTDHTVAVKKVASSGEGNNVDNSFHAEILTLGKIRHRNIVKLYGLLLPGGSLGELLHGTSCSLDWTTRFMIALGAAQGLSYLHHDGKQIIFHRDIKSNDILLDDKFESRVGDFGLAKVMDMPQSTTLSVVAGSYGYITPEYVYTLKVTEKCDIYSFGVVLLELLTGRTPVQSIEEGGDLVTWVRNYFLLHLLSSGVLDARLDLQDEATVSHMITVLKIALMCTSMSPFDRRTMREVVSMLIGTNERERTHLESDSSNHDTKSIDILNLDSN</sequence>
<dbReference type="SUPFAM" id="SSF56112">
    <property type="entry name" value="Protein kinase-like (PK-like)"/>
    <property type="match status" value="1"/>
</dbReference>
<dbReference type="InterPro" id="IPR000719">
    <property type="entry name" value="Prot_kinase_dom"/>
</dbReference>
<dbReference type="Gene3D" id="3.30.200.20">
    <property type="entry name" value="Phosphorylase Kinase, domain 1"/>
    <property type="match status" value="1"/>
</dbReference>
<dbReference type="PANTHER" id="PTHR48056">
    <property type="entry name" value="LRR RECEPTOR-LIKE SERINE/THREONINE-PROTEIN KINASE-RELATED"/>
    <property type="match status" value="1"/>
</dbReference>
<evidence type="ECO:0000256" key="1">
    <source>
        <dbReference type="ARBA" id="ARBA00004251"/>
    </source>
</evidence>
<evidence type="ECO:0000256" key="14">
    <source>
        <dbReference type="ARBA" id="ARBA00022989"/>
    </source>
</evidence>
<dbReference type="SUPFAM" id="SSF52058">
    <property type="entry name" value="L domain-like"/>
    <property type="match status" value="1"/>
</dbReference>
<dbReference type="EMBL" id="SMOL01000143">
    <property type="protein sequence ID" value="KAB2629928.1"/>
    <property type="molecule type" value="Genomic_DNA"/>
</dbReference>
<keyword evidence="16 24" id="KW-0675">Receptor</keyword>
<dbReference type="FunFam" id="1.10.510.10:FF:000417">
    <property type="entry name" value="Leucine-rich repeat receptor-like protein kinase"/>
    <property type="match status" value="1"/>
</dbReference>
<evidence type="ECO:0000256" key="5">
    <source>
        <dbReference type="ARBA" id="ARBA00022553"/>
    </source>
</evidence>
<keyword evidence="25" id="KW-1185">Reference proteome</keyword>
<evidence type="ECO:0000256" key="6">
    <source>
        <dbReference type="ARBA" id="ARBA00022614"/>
    </source>
</evidence>
<dbReference type="InterPro" id="IPR050647">
    <property type="entry name" value="Plant_LRR-RLKs"/>
</dbReference>
<dbReference type="GO" id="GO:0004674">
    <property type="term" value="F:protein serine/threonine kinase activity"/>
    <property type="evidence" value="ECO:0007669"/>
    <property type="project" value="UniProtKB-KW"/>
</dbReference>
<feature type="signal peptide" evidence="22">
    <location>
        <begin position="1"/>
        <end position="28"/>
    </location>
</feature>
<dbReference type="Gene3D" id="1.10.510.10">
    <property type="entry name" value="Transferase(Phosphotransferase) domain 1"/>
    <property type="match status" value="1"/>
</dbReference>
<keyword evidence="7" id="KW-0808">Transferase</keyword>
<dbReference type="SMART" id="SM00369">
    <property type="entry name" value="LRR_TYP"/>
    <property type="match status" value="8"/>
</dbReference>
<organism evidence="24 25">
    <name type="scientific">Pyrus ussuriensis x Pyrus communis</name>
    <dbReference type="NCBI Taxonomy" id="2448454"/>
    <lineage>
        <taxon>Eukaryota</taxon>
        <taxon>Viridiplantae</taxon>
        <taxon>Streptophyta</taxon>
        <taxon>Embryophyta</taxon>
        <taxon>Tracheophyta</taxon>
        <taxon>Spermatophyta</taxon>
        <taxon>Magnoliopsida</taxon>
        <taxon>eudicotyledons</taxon>
        <taxon>Gunneridae</taxon>
        <taxon>Pentapetalae</taxon>
        <taxon>rosids</taxon>
        <taxon>fabids</taxon>
        <taxon>Rosales</taxon>
        <taxon>Rosaceae</taxon>
        <taxon>Amygdaloideae</taxon>
        <taxon>Maleae</taxon>
        <taxon>Pyrus</taxon>
    </lineage>
</organism>
<dbReference type="InterPro" id="IPR003591">
    <property type="entry name" value="Leu-rich_rpt_typical-subtyp"/>
</dbReference>
<keyword evidence="11" id="KW-0547">Nucleotide-binding</keyword>
<dbReference type="AlphaFoldDB" id="A0A5N5HQQ0"/>
<evidence type="ECO:0000256" key="9">
    <source>
        <dbReference type="ARBA" id="ARBA00022729"/>
    </source>
</evidence>
<keyword evidence="15 21" id="KW-0472">Membrane</keyword>
<proteinExistence type="predicted"/>
<dbReference type="FunFam" id="3.80.10.10:FF:000095">
    <property type="entry name" value="LRR receptor-like serine/threonine-protein kinase GSO1"/>
    <property type="match status" value="1"/>
</dbReference>
<evidence type="ECO:0000256" key="3">
    <source>
        <dbReference type="ARBA" id="ARBA00022475"/>
    </source>
</evidence>
<keyword evidence="10" id="KW-0677">Repeat</keyword>
<feature type="domain" description="Protein kinase" evidence="23">
    <location>
        <begin position="721"/>
        <end position="981"/>
    </location>
</feature>
<dbReference type="Gene3D" id="3.80.10.10">
    <property type="entry name" value="Ribonuclease Inhibitor"/>
    <property type="match status" value="4"/>
</dbReference>
<keyword evidence="12 24" id="KW-0418">Kinase</keyword>
<reference evidence="24 25" key="3">
    <citation type="submission" date="2019-11" db="EMBL/GenBank/DDBJ databases">
        <title>A de novo genome assembly of a pear dwarfing rootstock.</title>
        <authorList>
            <person name="Wang F."/>
            <person name="Wang J."/>
            <person name="Li S."/>
            <person name="Zhang Y."/>
            <person name="Fang M."/>
            <person name="Ma L."/>
            <person name="Zhao Y."/>
            <person name="Jiang S."/>
        </authorList>
    </citation>
    <scope>NUCLEOTIDE SEQUENCE [LARGE SCALE GENOMIC DNA]</scope>
    <source>
        <strain evidence="24">S2</strain>
        <tissue evidence="24">Leaf</tissue>
    </source>
</reference>
<dbReference type="Proteomes" id="UP000327157">
    <property type="component" value="Chromosome 12"/>
</dbReference>